<dbReference type="SMART" id="SM00667">
    <property type="entry name" value="LisH"/>
    <property type="match status" value="1"/>
</dbReference>
<dbReference type="PROSITE" id="PS50896">
    <property type="entry name" value="LISH"/>
    <property type="match status" value="1"/>
</dbReference>
<sequence>MEWRDITIQDLERMISKEDWENKLDEVQVSKNDLNNLVMNYLIIQGYKEAAEMFQNESGTKATVDLISIVDRMAIRSAIQRGDIEQGIEIVNDLNPEILDTNPQLYFHLQQQKLIELIKKGMISEALTFAQEELAPQCEENHKFLEELEKTISLLAFDDIAKSPLSSLVEASQRQKTASELNAAILVSQSHDKDPKLPTILKLLQWAQNNLDDKLTFPRLNINNNAELSTIDNNSDSDSMIE</sequence>
<dbReference type="InterPro" id="IPR013144">
    <property type="entry name" value="CRA_dom"/>
</dbReference>
<dbReference type="STRING" id="1054147.F4Q0P3"/>
<dbReference type="SMART" id="SM00668">
    <property type="entry name" value="CTLH"/>
    <property type="match status" value="1"/>
</dbReference>
<dbReference type="PANTHER" id="PTHR12864">
    <property type="entry name" value="RAN BINDING PROTEIN 9-RELATED"/>
    <property type="match status" value="1"/>
</dbReference>
<dbReference type="RefSeq" id="XP_004366298.1">
    <property type="nucleotide sequence ID" value="XM_004366241.1"/>
</dbReference>
<evidence type="ECO:0000313" key="2">
    <source>
        <dbReference type="EMBL" id="EGG18394.1"/>
    </source>
</evidence>
<dbReference type="GeneID" id="14870324"/>
<evidence type="ECO:0000313" key="3">
    <source>
        <dbReference type="Proteomes" id="UP000007797"/>
    </source>
</evidence>
<dbReference type="AlphaFoldDB" id="F4Q0P3"/>
<proteinExistence type="predicted"/>
<reference evidence="3" key="1">
    <citation type="journal article" date="2011" name="Genome Res.">
        <title>Phylogeny-wide analysis of social amoeba genomes highlights ancient origins for complex intercellular communication.</title>
        <authorList>
            <person name="Heidel A.J."/>
            <person name="Lawal H.M."/>
            <person name="Felder M."/>
            <person name="Schilde C."/>
            <person name="Helps N.R."/>
            <person name="Tunggal B."/>
            <person name="Rivero F."/>
            <person name="John U."/>
            <person name="Schleicher M."/>
            <person name="Eichinger L."/>
            <person name="Platzer M."/>
            <person name="Noegel A.A."/>
            <person name="Schaap P."/>
            <person name="Gloeckner G."/>
        </authorList>
    </citation>
    <scope>NUCLEOTIDE SEQUENCE [LARGE SCALE GENOMIC DNA]</scope>
    <source>
        <strain evidence="3">SH3</strain>
    </source>
</reference>
<dbReference type="InterPro" id="IPR006595">
    <property type="entry name" value="CTLH_C"/>
</dbReference>
<keyword evidence="3" id="KW-1185">Reference proteome</keyword>
<name>F4Q0P3_CACFS</name>
<gene>
    <name evidence="2" type="ORF">DFA_03888</name>
</gene>
<dbReference type="OrthoDB" id="2415936at2759"/>
<dbReference type="EMBL" id="GL883018">
    <property type="protein sequence ID" value="EGG18394.1"/>
    <property type="molecule type" value="Genomic_DNA"/>
</dbReference>
<dbReference type="KEGG" id="dfa:DFA_03888"/>
<dbReference type="SMART" id="SM00757">
    <property type="entry name" value="CRA"/>
    <property type="match status" value="1"/>
</dbReference>
<protein>
    <submittedName>
        <fullName evidence="2">UPF0559 protein</fullName>
    </submittedName>
</protein>
<dbReference type="InterPro" id="IPR024964">
    <property type="entry name" value="CTLH/CRA"/>
</dbReference>
<dbReference type="PROSITE" id="PS50897">
    <property type="entry name" value="CTLH"/>
    <property type="match status" value="1"/>
</dbReference>
<evidence type="ECO:0000259" key="1">
    <source>
        <dbReference type="PROSITE" id="PS50897"/>
    </source>
</evidence>
<dbReference type="Pfam" id="PF10607">
    <property type="entry name" value="CTLH"/>
    <property type="match status" value="1"/>
</dbReference>
<dbReference type="Pfam" id="PF08513">
    <property type="entry name" value="LisH"/>
    <property type="match status" value="1"/>
</dbReference>
<accession>F4Q0P3</accession>
<organism evidence="2 3">
    <name type="scientific">Cavenderia fasciculata</name>
    <name type="common">Slime mold</name>
    <name type="synonym">Dictyostelium fasciculatum</name>
    <dbReference type="NCBI Taxonomy" id="261658"/>
    <lineage>
        <taxon>Eukaryota</taxon>
        <taxon>Amoebozoa</taxon>
        <taxon>Evosea</taxon>
        <taxon>Eumycetozoa</taxon>
        <taxon>Dictyostelia</taxon>
        <taxon>Acytosteliales</taxon>
        <taxon>Cavenderiaceae</taxon>
        <taxon>Cavenderia</taxon>
    </lineage>
</organism>
<dbReference type="OMA" id="KMILWAQ"/>
<dbReference type="Gene3D" id="1.20.960.30">
    <property type="match status" value="1"/>
</dbReference>
<dbReference type="InterPro" id="IPR006594">
    <property type="entry name" value="LisH"/>
</dbReference>
<feature type="domain" description="CTLH" evidence="1">
    <location>
        <begin position="68"/>
        <end position="125"/>
    </location>
</feature>
<dbReference type="InterPro" id="IPR050618">
    <property type="entry name" value="Ubq-SigPath_Reg"/>
</dbReference>
<dbReference type="Proteomes" id="UP000007797">
    <property type="component" value="Unassembled WGS sequence"/>
</dbReference>